<evidence type="ECO:0000256" key="3">
    <source>
        <dbReference type="ARBA" id="ARBA00022840"/>
    </source>
</evidence>
<organism evidence="5 6">
    <name type="scientific">Sabulicella glaciei</name>
    <dbReference type="NCBI Taxonomy" id="2984948"/>
    <lineage>
        <taxon>Bacteria</taxon>
        <taxon>Pseudomonadati</taxon>
        <taxon>Pseudomonadota</taxon>
        <taxon>Alphaproteobacteria</taxon>
        <taxon>Acetobacterales</taxon>
        <taxon>Acetobacteraceae</taxon>
        <taxon>Sabulicella</taxon>
    </lineage>
</organism>
<evidence type="ECO:0000256" key="1">
    <source>
        <dbReference type="ARBA" id="ARBA00005417"/>
    </source>
</evidence>
<keyword evidence="2" id="KW-0547">Nucleotide-binding</keyword>
<dbReference type="PANTHER" id="PTHR42798:SF7">
    <property type="entry name" value="ALPHA-D-RIBOSE 1-METHYLPHOSPHONATE 5-TRIPHOSPHATE SYNTHASE SUBUNIT PHNL"/>
    <property type="match status" value="1"/>
</dbReference>
<dbReference type="GO" id="GO:0016829">
    <property type="term" value="F:lyase activity"/>
    <property type="evidence" value="ECO:0007669"/>
    <property type="project" value="UniProtKB-KW"/>
</dbReference>
<evidence type="ECO:0000259" key="4">
    <source>
        <dbReference type="PROSITE" id="PS50893"/>
    </source>
</evidence>
<feature type="domain" description="ABC transporter" evidence="4">
    <location>
        <begin position="5"/>
        <end position="228"/>
    </location>
</feature>
<keyword evidence="5" id="KW-0456">Lyase</keyword>
<evidence type="ECO:0000256" key="2">
    <source>
        <dbReference type="ARBA" id="ARBA00022741"/>
    </source>
</evidence>
<dbReference type="InterPro" id="IPR017871">
    <property type="entry name" value="ABC_transporter-like_CS"/>
</dbReference>
<gene>
    <name evidence="5" type="primary">phnL</name>
    <name evidence="5" type="ORF">OF850_04840</name>
</gene>
<evidence type="ECO:0000313" key="5">
    <source>
        <dbReference type="EMBL" id="MCW8084944.1"/>
    </source>
</evidence>
<dbReference type="InterPro" id="IPR012701">
    <property type="entry name" value="CP_lyase_PhnL"/>
</dbReference>
<dbReference type="Gene3D" id="3.40.50.300">
    <property type="entry name" value="P-loop containing nucleotide triphosphate hydrolases"/>
    <property type="match status" value="1"/>
</dbReference>
<dbReference type="InterPro" id="IPR003593">
    <property type="entry name" value="AAA+_ATPase"/>
</dbReference>
<keyword evidence="3" id="KW-0067">ATP-binding</keyword>
<dbReference type="EMBL" id="JAPFQI010000001">
    <property type="protein sequence ID" value="MCW8084944.1"/>
    <property type="molecule type" value="Genomic_DNA"/>
</dbReference>
<name>A0ABT3NS10_9PROT</name>
<accession>A0ABT3NS10</accession>
<dbReference type="RefSeq" id="WP_301588740.1">
    <property type="nucleotide sequence ID" value="NZ_JAPFQI010000001.1"/>
</dbReference>
<dbReference type="SUPFAM" id="SSF52540">
    <property type="entry name" value="P-loop containing nucleoside triphosphate hydrolases"/>
    <property type="match status" value="1"/>
</dbReference>
<evidence type="ECO:0000313" key="6">
    <source>
        <dbReference type="Proteomes" id="UP001526430"/>
    </source>
</evidence>
<dbReference type="Proteomes" id="UP001526430">
    <property type="component" value="Unassembled WGS sequence"/>
</dbReference>
<dbReference type="PROSITE" id="PS00211">
    <property type="entry name" value="ABC_TRANSPORTER_1"/>
    <property type="match status" value="1"/>
</dbReference>
<dbReference type="NCBIfam" id="TIGR02324">
    <property type="entry name" value="CP_lyasePhnL"/>
    <property type="match status" value="1"/>
</dbReference>
<proteinExistence type="inferred from homology"/>
<dbReference type="SMART" id="SM00382">
    <property type="entry name" value="AAA"/>
    <property type="match status" value="1"/>
</dbReference>
<keyword evidence="6" id="KW-1185">Reference proteome</keyword>
<reference evidence="5 6" key="1">
    <citation type="submission" date="2022-10" db="EMBL/GenBank/DDBJ databases">
        <title>Roseococcus glaciei nov., sp. nov., isolated from glacier.</title>
        <authorList>
            <person name="Liu Q."/>
            <person name="Xin Y.-H."/>
        </authorList>
    </citation>
    <scope>NUCLEOTIDE SEQUENCE [LARGE SCALE GENOMIC DNA]</scope>
    <source>
        <strain evidence="5 6">MDT2-1-1</strain>
    </source>
</reference>
<dbReference type="InterPro" id="IPR003439">
    <property type="entry name" value="ABC_transporter-like_ATP-bd"/>
</dbReference>
<dbReference type="PANTHER" id="PTHR42798">
    <property type="entry name" value="LIPOPROTEIN-RELEASING SYSTEM ATP-BINDING PROTEIN LOLD"/>
    <property type="match status" value="1"/>
</dbReference>
<protein>
    <submittedName>
        <fullName evidence="5">Phosphonate C-P lyase system protein PhnL</fullName>
    </submittedName>
</protein>
<dbReference type="PROSITE" id="PS50893">
    <property type="entry name" value="ABC_TRANSPORTER_2"/>
    <property type="match status" value="1"/>
</dbReference>
<dbReference type="Pfam" id="PF00005">
    <property type="entry name" value="ABC_tran"/>
    <property type="match status" value="1"/>
</dbReference>
<comment type="caution">
    <text evidence="5">The sequence shown here is derived from an EMBL/GenBank/DDBJ whole genome shotgun (WGS) entry which is preliminary data.</text>
</comment>
<comment type="similarity">
    <text evidence="1">Belongs to the ABC transporter superfamily.</text>
</comment>
<sequence length="229" mass="24501">MTLLLKAEGLRKGFTLHLQDGVSLPVLEGEALELQAGECVALSGPSGAGKSTLLRCLQGNYGVDAGHVLLRHRGAMVDFAAAEPRLVREIRAETLGYVSQFLRVIPRVPALDLVVEAGVEREAARALLRRLNLPDRLHGLPPATFSGGEQQRVNLARGFGPAYPILLLDEPTASLDAANREVVVGLILEAKARGAGIIGIFHDEEVRDRVADRLHRVLPIGPTPATEAA</sequence>
<dbReference type="InterPro" id="IPR027417">
    <property type="entry name" value="P-loop_NTPase"/>
</dbReference>